<feature type="compositionally biased region" description="Gly residues" evidence="1">
    <location>
        <begin position="614"/>
        <end position="623"/>
    </location>
</feature>
<accession>A0A9P3GM17</accession>
<feature type="region of interest" description="Disordered" evidence="1">
    <location>
        <begin position="212"/>
        <end position="241"/>
    </location>
</feature>
<dbReference type="EMBL" id="BPQB01000054">
    <property type="protein sequence ID" value="GJE95929.1"/>
    <property type="molecule type" value="Genomic_DNA"/>
</dbReference>
<evidence type="ECO:0000256" key="1">
    <source>
        <dbReference type="SAM" id="MobiDB-lite"/>
    </source>
</evidence>
<dbReference type="OrthoDB" id="2942533at2759"/>
<dbReference type="PANTHER" id="PTHR38702">
    <property type="entry name" value="CALPONIN-HOMOLOGY (CH) DOMAIN-CONTAINING PROTEIN"/>
    <property type="match status" value="1"/>
</dbReference>
<organism evidence="2 3">
    <name type="scientific">Phanerochaete sordida</name>
    <dbReference type="NCBI Taxonomy" id="48140"/>
    <lineage>
        <taxon>Eukaryota</taxon>
        <taxon>Fungi</taxon>
        <taxon>Dikarya</taxon>
        <taxon>Basidiomycota</taxon>
        <taxon>Agaricomycotina</taxon>
        <taxon>Agaricomycetes</taxon>
        <taxon>Polyporales</taxon>
        <taxon>Phanerochaetaceae</taxon>
        <taxon>Phanerochaete</taxon>
    </lineage>
</organism>
<dbReference type="PANTHER" id="PTHR38702:SF1">
    <property type="entry name" value="CALPONIN-HOMOLOGY (CH) DOMAIN-CONTAINING PROTEIN"/>
    <property type="match status" value="1"/>
</dbReference>
<sequence length="687" mass="75926">MDSPTADDVDEASPSRRTSSRRQFAFYPNMNSSNKPLKPFSRSAAKRESVMALGSIEHLQHYFTKTGLAAEKNPVNKPNNGMVPAIGGLHAKTSGIWPNGIPEFQLPPSPVVPQMMQTATSPYVKTYDVDPENLRPSVIEDLSLVEHAWWLDGVQQSNMLSVQDARKDEGGGDEQVDVLDVLRTTTHAVRSVRNYLLSLPDDGPTPVKRDFAFRPPNMTMSGAPLPRRLVSQPDSGSDPLSRVRRSALEVLTVLRSVEEASRLPLSDDAYDAQSEHDEAGSVLSGGSHAGPGSASGSGSGESASRATSPDFAEPPVSISYLHVPHRPGPVPVWEDEDDIDLNALMSEEEKEKRDHWDERLVLGGGWLYRQDVHRAELARERDVVARYLDAVDEVLFGGRKDGQRGWEREREKEARKERDRIKNRRVSAGDVKLAGKKRDNRRVVSAVMLDTFKGMVLTEEPEDSGHASETESVDDDELPDWAKRSTFAEDDFGRLYALLQALTPSSLQHLLPPPPPDRDSLLTALSSGQLLCIAYNTGVRRSRKPWGYVNKDAIHDIAALEAQSVAEQDQEKTRRGWTFRRTDNLRLWIAALKLRYNVPVWTPPSAHDRLAPGAPGGAPGTGGTSPSSSPSPQSSMFRFPTAEPPVTFDAPLIARKEAGWDEMLEPLVLRWMQAVVDEKRGSDGMRL</sequence>
<gene>
    <name evidence="2" type="ORF">PsYK624_121210</name>
</gene>
<proteinExistence type="predicted"/>
<feature type="region of interest" description="Disordered" evidence="1">
    <location>
        <begin position="458"/>
        <end position="478"/>
    </location>
</feature>
<feature type="region of interest" description="Disordered" evidence="1">
    <location>
        <begin position="266"/>
        <end position="311"/>
    </location>
</feature>
<feature type="region of interest" description="Disordered" evidence="1">
    <location>
        <begin position="605"/>
        <end position="641"/>
    </location>
</feature>
<evidence type="ECO:0000313" key="2">
    <source>
        <dbReference type="EMBL" id="GJE95929.1"/>
    </source>
</evidence>
<name>A0A9P3GM17_9APHY</name>
<feature type="compositionally biased region" description="Gly residues" evidence="1">
    <location>
        <begin position="287"/>
        <end position="299"/>
    </location>
</feature>
<feature type="compositionally biased region" description="Low complexity" evidence="1">
    <location>
        <begin position="624"/>
        <end position="635"/>
    </location>
</feature>
<comment type="caution">
    <text evidence="2">The sequence shown here is derived from an EMBL/GenBank/DDBJ whole genome shotgun (WGS) entry which is preliminary data.</text>
</comment>
<feature type="region of interest" description="Disordered" evidence="1">
    <location>
        <begin position="402"/>
        <end position="421"/>
    </location>
</feature>
<reference evidence="2 3" key="1">
    <citation type="submission" date="2021-08" db="EMBL/GenBank/DDBJ databases">
        <title>Draft Genome Sequence of Phanerochaete sordida strain YK-624.</title>
        <authorList>
            <person name="Mori T."/>
            <person name="Dohra H."/>
            <person name="Suzuki T."/>
            <person name="Kawagishi H."/>
            <person name="Hirai H."/>
        </authorList>
    </citation>
    <scope>NUCLEOTIDE SEQUENCE [LARGE SCALE GENOMIC DNA]</scope>
    <source>
        <strain evidence="2 3">YK-624</strain>
    </source>
</reference>
<keyword evidence="3" id="KW-1185">Reference proteome</keyword>
<evidence type="ECO:0000313" key="3">
    <source>
        <dbReference type="Proteomes" id="UP000703269"/>
    </source>
</evidence>
<feature type="compositionally biased region" description="Acidic residues" evidence="1">
    <location>
        <begin position="1"/>
        <end position="11"/>
    </location>
</feature>
<feature type="compositionally biased region" description="Basic and acidic residues" evidence="1">
    <location>
        <begin position="402"/>
        <end position="420"/>
    </location>
</feature>
<dbReference type="Proteomes" id="UP000703269">
    <property type="component" value="Unassembled WGS sequence"/>
</dbReference>
<protein>
    <submittedName>
        <fullName evidence="2">Uncharacterized protein</fullName>
    </submittedName>
</protein>
<dbReference type="AlphaFoldDB" id="A0A9P3GM17"/>
<feature type="region of interest" description="Disordered" evidence="1">
    <location>
        <begin position="1"/>
        <end position="43"/>
    </location>
</feature>